<dbReference type="Proteomes" id="UP001362999">
    <property type="component" value="Unassembled WGS sequence"/>
</dbReference>
<organism evidence="2 3">
    <name type="scientific">Favolaschia claudopus</name>
    <dbReference type="NCBI Taxonomy" id="2862362"/>
    <lineage>
        <taxon>Eukaryota</taxon>
        <taxon>Fungi</taxon>
        <taxon>Dikarya</taxon>
        <taxon>Basidiomycota</taxon>
        <taxon>Agaricomycotina</taxon>
        <taxon>Agaricomycetes</taxon>
        <taxon>Agaricomycetidae</taxon>
        <taxon>Agaricales</taxon>
        <taxon>Marasmiineae</taxon>
        <taxon>Mycenaceae</taxon>
        <taxon>Favolaschia</taxon>
    </lineage>
</organism>
<keyword evidence="3" id="KW-1185">Reference proteome</keyword>
<sequence>MTRRHRRPILPPLREYDSQRDQRLPFHPLGRGRRTAGFGRHPFSEDASVLIPYLPWGTIGGEALSETQTSLTAYRAAFPDPQDESPLCLDARTLVRAQLAATFGIALRRQLIEDHLLLPGIVFARAVEELQEDEFVVAWTDAEVLPPPWATWGNGNTGSGWGWGSEDGPWGPGAWGEADIGDGWGGAQN</sequence>
<reference evidence="2 3" key="1">
    <citation type="journal article" date="2024" name="J Genomics">
        <title>Draft genome sequencing and assembly of Favolaschia claudopus CIRM-BRFM 2984 isolated from oak limbs.</title>
        <authorList>
            <person name="Navarro D."/>
            <person name="Drula E."/>
            <person name="Chaduli D."/>
            <person name="Cazenave R."/>
            <person name="Ahrendt S."/>
            <person name="Wang J."/>
            <person name="Lipzen A."/>
            <person name="Daum C."/>
            <person name="Barry K."/>
            <person name="Grigoriev I.V."/>
            <person name="Favel A."/>
            <person name="Rosso M.N."/>
            <person name="Martin F."/>
        </authorList>
    </citation>
    <scope>NUCLEOTIDE SEQUENCE [LARGE SCALE GENOMIC DNA]</scope>
    <source>
        <strain evidence="2 3">CIRM-BRFM 2984</strain>
    </source>
</reference>
<evidence type="ECO:0000313" key="3">
    <source>
        <dbReference type="Proteomes" id="UP001362999"/>
    </source>
</evidence>
<feature type="region of interest" description="Disordered" evidence="1">
    <location>
        <begin position="170"/>
        <end position="189"/>
    </location>
</feature>
<accession>A0AAW0DMC0</accession>
<dbReference type="AlphaFoldDB" id="A0AAW0DMC0"/>
<evidence type="ECO:0000256" key="1">
    <source>
        <dbReference type="SAM" id="MobiDB-lite"/>
    </source>
</evidence>
<evidence type="ECO:0000313" key="2">
    <source>
        <dbReference type="EMBL" id="KAK7053881.1"/>
    </source>
</evidence>
<name>A0AAW0DMC0_9AGAR</name>
<proteinExistence type="predicted"/>
<protein>
    <submittedName>
        <fullName evidence="2">Uncharacterized protein</fullName>
    </submittedName>
</protein>
<dbReference type="EMBL" id="JAWWNJ010000006">
    <property type="protein sequence ID" value="KAK7053881.1"/>
    <property type="molecule type" value="Genomic_DNA"/>
</dbReference>
<gene>
    <name evidence="2" type="ORF">R3P38DRAFT_3171223</name>
</gene>
<comment type="caution">
    <text evidence="2">The sequence shown here is derived from an EMBL/GenBank/DDBJ whole genome shotgun (WGS) entry which is preliminary data.</text>
</comment>